<gene>
    <name evidence="2" type="ORF">L1049_020850</name>
</gene>
<accession>A0AAP0X4N6</accession>
<feature type="transmembrane region" description="Helical" evidence="1">
    <location>
        <begin position="289"/>
        <end position="312"/>
    </location>
</feature>
<dbReference type="EMBL" id="JBBPBK010000001">
    <property type="protein sequence ID" value="KAK9292869.1"/>
    <property type="molecule type" value="Genomic_DNA"/>
</dbReference>
<dbReference type="InterPro" id="IPR004158">
    <property type="entry name" value="DUF247_pln"/>
</dbReference>
<keyword evidence="1" id="KW-1133">Transmembrane helix</keyword>
<evidence type="ECO:0000313" key="2">
    <source>
        <dbReference type="EMBL" id="KAK9292869.1"/>
    </source>
</evidence>
<proteinExistence type="predicted"/>
<dbReference type="Proteomes" id="UP001415857">
    <property type="component" value="Unassembled WGS sequence"/>
</dbReference>
<name>A0AAP0X4N6_LIQFO</name>
<reference evidence="2 3" key="1">
    <citation type="journal article" date="2024" name="Plant J.">
        <title>Genome sequences and population genomics reveal climatic adaptation and genomic divergence between two closely related sweetgum species.</title>
        <authorList>
            <person name="Xu W.Q."/>
            <person name="Ren C.Q."/>
            <person name="Zhang X.Y."/>
            <person name="Comes H.P."/>
            <person name="Liu X.H."/>
            <person name="Li Y.G."/>
            <person name="Kettle C.J."/>
            <person name="Jalonen R."/>
            <person name="Gaisberger H."/>
            <person name="Ma Y.Z."/>
            <person name="Qiu Y.X."/>
        </authorList>
    </citation>
    <scope>NUCLEOTIDE SEQUENCE [LARGE SCALE GENOMIC DNA]</scope>
    <source>
        <strain evidence="2">Hangzhou</strain>
    </source>
</reference>
<comment type="caution">
    <text evidence="2">The sequence shown here is derived from an EMBL/GenBank/DDBJ whole genome shotgun (WGS) entry which is preliminary data.</text>
</comment>
<keyword evidence="1" id="KW-0812">Transmembrane</keyword>
<keyword evidence="1" id="KW-0472">Membrane</keyword>
<dbReference type="AlphaFoldDB" id="A0AAP0X4N6"/>
<organism evidence="2 3">
    <name type="scientific">Liquidambar formosana</name>
    <name type="common">Formosan gum</name>
    <dbReference type="NCBI Taxonomy" id="63359"/>
    <lineage>
        <taxon>Eukaryota</taxon>
        <taxon>Viridiplantae</taxon>
        <taxon>Streptophyta</taxon>
        <taxon>Embryophyta</taxon>
        <taxon>Tracheophyta</taxon>
        <taxon>Spermatophyta</taxon>
        <taxon>Magnoliopsida</taxon>
        <taxon>eudicotyledons</taxon>
        <taxon>Gunneridae</taxon>
        <taxon>Pentapetalae</taxon>
        <taxon>Saxifragales</taxon>
        <taxon>Altingiaceae</taxon>
        <taxon>Liquidambar</taxon>
    </lineage>
</organism>
<evidence type="ECO:0000256" key="1">
    <source>
        <dbReference type="SAM" id="Phobius"/>
    </source>
</evidence>
<protein>
    <submittedName>
        <fullName evidence="2">Uncharacterized protein</fullName>
    </submittedName>
</protein>
<dbReference type="Pfam" id="PF03140">
    <property type="entry name" value="DUF247"/>
    <property type="match status" value="1"/>
</dbReference>
<keyword evidence="3" id="KW-1185">Reference proteome</keyword>
<sequence>MMLLDGCFVIEFLRRLSGKVLYDNDDPIPNMDWMRYPIRCDMMLLENQLPCFVVSKLYDMTKNDLDEPFAELARSSFSMMLPISPPTSRYSSGIDGQKVKHLLHLMHMISYPLSEVTRSNTNSDEPAYDQMGSVLELQEAGVKFKMIVTSRVSNDVSLLDVKFYNGLMEIPCIEVSDSAETIFRNLIAFEQHSLDMDPKLFSAFHWFMDQLISSENDVKLLRSRGIIKNLLGDDKAVSDIFNKLCERVILTTQSLLYFSQVRQKVNIHCETPWNQMKAKLKHDYFNTPWAGVSTIAAIVLLILTFLQTFAALKSPSTWFK</sequence>
<dbReference type="PANTHER" id="PTHR31170:SF25">
    <property type="entry name" value="BNAA09G04570D PROTEIN"/>
    <property type="match status" value="1"/>
</dbReference>
<evidence type="ECO:0000313" key="3">
    <source>
        <dbReference type="Proteomes" id="UP001415857"/>
    </source>
</evidence>
<dbReference type="PANTHER" id="PTHR31170">
    <property type="entry name" value="BNAC04G53230D PROTEIN"/>
    <property type="match status" value="1"/>
</dbReference>